<evidence type="ECO:0000256" key="6">
    <source>
        <dbReference type="ARBA" id="ARBA00023277"/>
    </source>
</evidence>
<evidence type="ECO:0000256" key="3">
    <source>
        <dbReference type="ARBA" id="ARBA00012601"/>
    </source>
</evidence>
<feature type="domain" description="Glycoside hydrolase family 9" evidence="9">
    <location>
        <begin position="16"/>
        <end position="85"/>
    </location>
</feature>
<dbReference type="InterPro" id="IPR012341">
    <property type="entry name" value="6hp_glycosidase-like_sf"/>
</dbReference>
<dbReference type="InterPro" id="IPR008928">
    <property type="entry name" value="6-hairpin_glycosidase_sf"/>
</dbReference>
<keyword evidence="4" id="KW-0378">Hydrolase</keyword>
<keyword evidence="8" id="KW-0624">Polysaccharide degradation</keyword>
<reference evidence="10" key="1">
    <citation type="submission" date="2020-01" db="EMBL/GenBank/DDBJ databases">
        <authorList>
            <person name="Mishra B."/>
        </authorList>
    </citation>
    <scope>NUCLEOTIDE SEQUENCE [LARGE SCALE GENOMIC DNA]</scope>
</reference>
<dbReference type="OrthoDB" id="1932019at2759"/>
<keyword evidence="6" id="KW-0119">Carbohydrate metabolism</keyword>
<dbReference type="GO" id="GO:0030245">
    <property type="term" value="P:cellulose catabolic process"/>
    <property type="evidence" value="ECO:0007669"/>
    <property type="project" value="UniProtKB-KW"/>
</dbReference>
<gene>
    <name evidence="10" type="ORF">MERR_LOCUS47361</name>
</gene>
<accession>A0A6D2KTF4</accession>
<dbReference type="SUPFAM" id="SSF48208">
    <property type="entry name" value="Six-hairpin glycosidases"/>
    <property type="match status" value="1"/>
</dbReference>
<sequence length="116" mass="13006">MKNNIAKGVFGDSPDYEFDKSTSFWDEILWGGAWIYYATGNITYLELVTSHELATRVNAFGNNPDYGVFSWDNKLPGTQNSIAERVFGNPYPQGASSNNARCEQHVPDLLRPVEIV</sequence>
<dbReference type="AlphaFoldDB" id="A0A6D2KTF4"/>
<evidence type="ECO:0000256" key="1">
    <source>
        <dbReference type="ARBA" id="ARBA00000966"/>
    </source>
</evidence>
<evidence type="ECO:0000256" key="8">
    <source>
        <dbReference type="ARBA" id="ARBA00023326"/>
    </source>
</evidence>
<dbReference type="GO" id="GO:0008810">
    <property type="term" value="F:cellulase activity"/>
    <property type="evidence" value="ECO:0007669"/>
    <property type="project" value="UniProtKB-EC"/>
</dbReference>
<dbReference type="EMBL" id="CACVBM020001817">
    <property type="protein sequence ID" value="CAA7060125.1"/>
    <property type="molecule type" value="Genomic_DNA"/>
</dbReference>
<evidence type="ECO:0000256" key="2">
    <source>
        <dbReference type="ARBA" id="ARBA00007072"/>
    </source>
</evidence>
<dbReference type="InterPro" id="IPR001701">
    <property type="entry name" value="Glyco_hydro_9"/>
</dbReference>
<evidence type="ECO:0000256" key="4">
    <source>
        <dbReference type="ARBA" id="ARBA00022801"/>
    </source>
</evidence>
<comment type="similarity">
    <text evidence="2">Belongs to the glycosyl hydrolase 9 (cellulase E) family.</text>
</comment>
<keyword evidence="11" id="KW-1185">Reference proteome</keyword>
<dbReference type="Pfam" id="PF00759">
    <property type="entry name" value="Glyco_hydro_9"/>
    <property type="match status" value="1"/>
</dbReference>
<dbReference type="PANTHER" id="PTHR22298">
    <property type="entry name" value="ENDO-1,4-BETA-GLUCANASE"/>
    <property type="match status" value="1"/>
</dbReference>
<dbReference type="Proteomes" id="UP000467841">
    <property type="component" value="Unassembled WGS sequence"/>
</dbReference>
<evidence type="ECO:0000256" key="5">
    <source>
        <dbReference type="ARBA" id="ARBA00023001"/>
    </source>
</evidence>
<evidence type="ECO:0000256" key="7">
    <source>
        <dbReference type="ARBA" id="ARBA00023295"/>
    </source>
</evidence>
<keyword evidence="5" id="KW-0136">Cellulose degradation</keyword>
<dbReference type="Gene3D" id="1.50.10.10">
    <property type="match status" value="1"/>
</dbReference>
<evidence type="ECO:0000259" key="9">
    <source>
        <dbReference type="Pfam" id="PF00759"/>
    </source>
</evidence>
<comment type="catalytic activity">
    <reaction evidence="1">
        <text>Endohydrolysis of (1-&gt;4)-beta-D-glucosidic linkages in cellulose, lichenin and cereal beta-D-glucans.</text>
        <dbReference type="EC" id="3.2.1.4"/>
    </reaction>
</comment>
<name>A0A6D2KTF4_9BRAS</name>
<proteinExistence type="inferred from homology"/>
<organism evidence="10 11">
    <name type="scientific">Microthlaspi erraticum</name>
    <dbReference type="NCBI Taxonomy" id="1685480"/>
    <lineage>
        <taxon>Eukaryota</taxon>
        <taxon>Viridiplantae</taxon>
        <taxon>Streptophyta</taxon>
        <taxon>Embryophyta</taxon>
        <taxon>Tracheophyta</taxon>
        <taxon>Spermatophyta</taxon>
        <taxon>Magnoliopsida</taxon>
        <taxon>eudicotyledons</taxon>
        <taxon>Gunneridae</taxon>
        <taxon>Pentapetalae</taxon>
        <taxon>rosids</taxon>
        <taxon>malvids</taxon>
        <taxon>Brassicales</taxon>
        <taxon>Brassicaceae</taxon>
        <taxon>Coluteocarpeae</taxon>
        <taxon>Microthlaspi</taxon>
    </lineage>
</organism>
<comment type="caution">
    <text evidence="10">The sequence shown here is derived from an EMBL/GenBank/DDBJ whole genome shotgun (WGS) entry which is preliminary data.</text>
</comment>
<dbReference type="EC" id="3.2.1.4" evidence="3"/>
<evidence type="ECO:0000313" key="11">
    <source>
        <dbReference type="Proteomes" id="UP000467841"/>
    </source>
</evidence>
<keyword evidence="7" id="KW-0326">Glycosidase</keyword>
<protein>
    <recommendedName>
        <fullName evidence="3">cellulase</fullName>
        <ecNumber evidence="3">3.2.1.4</ecNumber>
    </recommendedName>
</protein>
<evidence type="ECO:0000313" key="10">
    <source>
        <dbReference type="EMBL" id="CAA7060125.1"/>
    </source>
</evidence>